<dbReference type="RefSeq" id="WP_087477356.1">
    <property type="nucleotide sequence ID" value="NZ_CP029462.1"/>
</dbReference>
<dbReference type="KEGG" id="meg:DKB62_00145"/>
<dbReference type="Pfam" id="PF03186">
    <property type="entry name" value="CobD_Cbib"/>
    <property type="match status" value="1"/>
</dbReference>
<gene>
    <name evidence="9 10" type="primary">cobD</name>
    <name evidence="10" type="ORF">DKB62_00145</name>
</gene>
<dbReference type="GO" id="GO:0005886">
    <property type="term" value="C:plasma membrane"/>
    <property type="evidence" value="ECO:0007669"/>
    <property type="project" value="UniProtKB-SubCell"/>
</dbReference>
<evidence type="ECO:0000313" key="10">
    <source>
        <dbReference type="EMBL" id="AXL20100.1"/>
    </source>
</evidence>
<comment type="pathway">
    <text evidence="2 9">Cofactor biosynthesis; adenosylcobalamin biosynthesis.</text>
</comment>
<keyword evidence="5 9" id="KW-0169">Cobalamin biosynthesis</keyword>
<keyword evidence="8 9" id="KW-0472">Membrane</keyword>
<evidence type="ECO:0000313" key="11">
    <source>
        <dbReference type="Proteomes" id="UP000254337"/>
    </source>
</evidence>
<feature type="transmembrane region" description="Helical" evidence="9">
    <location>
        <begin position="20"/>
        <end position="37"/>
    </location>
</feature>
<evidence type="ECO:0000256" key="7">
    <source>
        <dbReference type="ARBA" id="ARBA00022989"/>
    </source>
</evidence>
<evidence type="ECO:0000256" key="5">
    <source>
        <dbReference type="ARBA" id="ARBA00022573"/>
    </source>
</evidence>
<dbReference type="PANTHER" id="PTHR34308:SF1">
    <property type="entry name" value="COBALAMIN BIOSYNTHESIS PROTEIN CBIB"/>
    <property type="match status" value="1"/>
</dbReference>
<evidence type="ECO:0000256" key="1">
    <source>
        <dbReference type="ARBA" id="ARBA00004651"/>
    </source>
</evidence>
<proteinExistence type="inferred from homology"/>
<dbReference type="HAMAP" id="MF_00024">
    <property type="entry name" value="CobD_CbiB"/>
    <property type="match status" value="1"/>
</dbReference>
<keyword evidence="4 9" id="KW-1003">Cell membrane</keyword>
<evidence type="ECO:0000256" key="6">
    <source>
        <dbReference type="ARBA" id="ARBA00022692"/>
    </source>
</evidence>
<evidence type="ECO:0000256" key="4">
    <source>
        <dbReference type="ARBA" id="ARBA00022475"/>
    </source>
</evidence>
<evidence type="ECO:0000256" key="2">
    <source>
        <dbReference type="ARBA" id="ARBA00004953"/>
    </source>
</evidence>
<keyword evidence="6 9" id="KW-0812">Transmembrane</keyword>
<dbReference type="GO" id="GO:0015420">
    <property type="term" value="F:ABC-type vitamin B12 transporter activity"/>
    <property type="evidence" value="ECO:0007669"/>
    <property type="project" value="UniProtKB-UniRule"/>
</dbReference>
<feature type="transmembrane region" description="Helical" evidence="9">
    <location>
        <begin position="202"/>
        <end position="222"/>
    </location>
</feature>
<name>A0A346AW57_9FIRM</name>
<sequence length="314" mass="34815">MAVIWALLFDTLLGDPRVKIHPVALIGSLIAWLERIFYRSAAGKKEQFLAGMVLSIIVLLAVYDIVYAVMLGISYIDNAYVSYAAEGFILFWTICPRSLAQAANEIRHYLLHHRLRIARAKVGWIVGRDTENLSEGEVVRATVETVAENTIDGILSPLFFFALGGAPLAACYRAANTLDSMIGYKNDKYLYFGRFAARLDDVLNYIPARIGALLYILMAALLRYDWKGAWRIVRRDASKHPSPNGGYAEAAVAGALGIRLGGYNSYFGKVSFRAYMGDPRHELGPGHIRQAVHLMYAVALSAAALTAWYCWQVA</sequence>
<dbReference type="PANTHER" id="PTHR34308">
    <property type="entry name" value="COBALAMIN BIOSYNTHESIS PROTEIN CBIB"/>
    <property type="match status" value="1"/>
</dbReference>
<keyword evidence="7 9" id="KW-1133">Transmembrane helix</keyword>
<dbReference type="NCBIfam" id="TIGR00380">
    <property type="entry name" value="cobal_cbiB"/>
    <property type="match status" value="1"/>
</dbReference>
<protein>
    <recommendedName>
        <fullName evidence="9">Cobalamin biosynthesis protein CobD</fullName>
    </recommendedName>
</protein>
<comment type="similarity">
    <text evidence="3 9">Belongs to the CobD/CbiB family.</text>
</comment>
<dbReference type="EMBL" id="CP029462">
    <property type="protein sequence ID" value="AXL20100.1"/>
    <property type="molecule type" value="Genomic_DNA"/>
</dbReference>
<organism evidence="10 11">
    <name type="scientific">Megasphaera stantonii</name>
    <dbReference type="NCBI Taxonomy" id="2144175"/>
    <lineage>
        <taxon>Bacteria</taxon>
        <taxon>Bacillati</taxon>
        <taxon>Bacillota</taxon>
        <taxon>Negativicutes</taxon>
        <taxon>Veillonellales</taxon>
        <taxon>Veillonellaceae</taxon>
        <taxon>Megasphaera</taxon>
    </lineage>
</organism>
<dbReference type="UniPathway" id="UPA00148"/>
<keyword evidence="11" id="KW-1185">Reference proteome</keyword>
<comment type="subcellular location">
    <subcellularLocation>
        <location evidence="1 9">Cell membrane</location>
        <topology evidence="1 9">Multi-pass membrane protein</topology>
    </subcellularLocation>
</comment>
<evidence type="ECO:0000256" key="8">
    <source>
        <dbReference type="ARBA" id="ARBA00023136"/>
    </source>
</evidence>
<evidence type="ECO:0000256" key="3">
    <source>
        <dbReference type="ARBA" id="ARBA00006263"/>
    </source>
</evidence>
<comment type="function">
    <text evidence="9">Converts cobyric acid to cobinamide by the addition of aminopropanol on the F carboxylic group.</text>
</comment>
<accession>A0A346AW57</accession>
<dbReference type="GO" id="GO:0048472">
    <property type="term" value="F:threonine-phosphate decarboxylase activity"/>
    <property type="evidence" value="ECO:0007669"/>
    <property type="project" value="InterPro"/>
</dbReference>
<evidence type="ECO:0000256" key="9">
    <source>
        <dbReference type="HAMAP-Rule" id="MF_00024"/>
    </source>
</evidence>
<dbReference type="InterPro" id="IPR004485">
    <property type="entry name" value="Cobalamin_biosynth_CobD/CbiB"/>
</dbReference>
<comment type="caution">
    <text evidence="9">Lacks conserved residue(s) required for the propagation of feature annotation.</text>
</comment>
<feature type="transmembrane region" description="Helical" evidence="9">
    <location>
        <begin position="291"/>
        <end position="311"/>
    </location>
</feature>
<dbReference type="GO" id="GO:0009236">
    <property type="term" value="P:cobalamin biosynthetic process"/>
    <property type="evidence" value="ECO:0007669"/>
    <property type="project" value="UniProtKB-UniRule"/>
</dbReference>
<dbReference type="Proteomes" id="UP000254337">
    <property type="component" value="Chromosome"/>
</dbReference>
<reference evidence="10 11" key="1">
    <citation type="submission" date="2018-05" db="EMBL/GenBank/DDBJ databases">
        <title>Complete genome sequence of Megasphaera sp. AJH120T, isolated from the ceca of a chicken.</title>
        <authorList>
            <person name="Maki J."/>
            <person name="Looft T."/>
        </authorList>
    </citation>
    <scope>NUCLEOTIDE SEQUENCE [LARGE SCALE GENOMIC DNA]</scope>
    <source>
        <strain evidence="10 11">AJH120</strain>
    </source>
</reference>
<dbReference type="AlphaFoldDB" id="A0A346AW57"/>
<dbReference type="OrthoDB" id="9811967at2"/>
<feature type="transmembrane region" description="Helical" evidence="9">
    <location>
        <begin position="49"/>
        <end position="74"/>
    </location>
</feature>